<dbReference type="PRINTS" id="PR00967">
    <property type="entry name" value="ONCOGENEAML1"/>
</dbReference>
<dbReference type="PANTHER" id="PTHR11950">
    <property type="entry name" value="RUNT RELATED"/>
    <property type="match status" value="1"/>
</dbReference>
<name>A0A8S9XH29_APOLU</name>
<keyword evidence="2" id="KW-0805">Transcription regulation</keyword>
<comment type="subcellular location">
    <subcellularLocation>
        <location evidence="1">Nucleus</location>
    </subcellularLocation>
</comment>
<keyword evidence="3" id="KW-0804">Transcription</keyword>
<dbReference type="FunFam" id="2.60.40.720:FF:000001">
    <property type="entry name" value="Runt-related transcription factor"/>
    <property type="match status" value="1"/>
</dbReference>
<feature type="domain" description="Runt" evidence="6">
    <location>
        <begin position="30"/>
        <end position="158"/>
    </location>
</feature>
<dbReference type="GO" id="GO:0000978">
    <property type="term" value="F:RNA polymerase II cis-regulatory region sequence-specific DNA binding"/>
    <property type="evidence" value="ECO:0007669"/>
    <property type="project" value="TreeGrafter"/>
</dbReference>
<dbReference type="PROSITE" id="PS51062">
    <property type="entry name" value="RUNT"/>
    <property type="match status" value="1"/>
</dbReference>
<protein>
    <recommendedName>
        <fullName evidence="6">Runt domain-containing protein</fullName>
    </recommendedName>
</protein>
<gene>
    <name evidence="7" type="ORF">GE061_016313</name>
</gene>
<proteinExistence type="predicted"/>
<evidence type="ECO:0000256" key="3">
    <source>
        <dbReference type="ARBA" id="ARBA00023163"/>
    </source>
</evidence>
<evidence type="ECO:0000313" key="7">
    <source>
        <dbReference type="EMBL" id="KAF6207864.1"/>
    </source>
</evidence>
<dbReference type="SUPFAM" id="SSF49417">
    <property type="entry name" value="p53-like transcription factors"/>
    <property type="match status" value="1"/>
</dbReference>
<dbReference type="Gene3D" id="2.60.40.720">
    <property type="match status" value="1"/>
</dbReference>
<sequence>MTSDGKKRRRGGTAADAASAGGELWWTERVVNEAQAEHPGELVRTGSPYFLCSALPTHWRSNKTLPVGFKVVALGEIIDGTVVTIRAGNDENYCAELRNCTAVMKNQVAKFNDLRFVGRSGRGKSFTLTITVASCPPQVATYNKAIKVTVDGPREPRSKTTGQNQQFRAVGLGQRPFLDAPSYPHRDSSIKHETPPDHFKLLQQSHQDPGSGSDCWSGYTPPCGYNTAAYPPGAVEGVSEPSPYQNPPNMLEADYGGYKTTSGELEDCHGYDPGGYWGSSNYSNYYSPPAPPAPPPAPQHYTPPMVLYPSLYSTVNQNQIHLHVHNVPEYKPTSDQYADDVTTIVAPSNVTISLGGNRPMDGIPHDQSGDQLQRYDRTHNDPSVWRPY</sequence>
<dbReference type="OrthoDB" id="10029800at2759"/>
<dbReference type="AlphaFoldDB" id="A0A8S9XH29"/>
<dbReference type="Proteomes" id="UP000466442">
    <property type="component" value="Unassembled WGS sequence"/>
</dbReference>
<feature type="compositionally biased region" description="Basic and acidic residues" evidence="5">
    <location>
        <begin position="363"/>
        <end position="380"/>
    </location>
</feature>
<dbReference type="GO" id="GO:0005524">
    <property type="term" value="F:ATP binding"/>
    <property type="evidence" value="ECO:0007669"/>
    <property type="project" value="InterPro"/>
</dbReference>
<evidence type="ECO:0000256" key="2">
    <source>
        <dbReference type="ARBA" id="ARBA00023015"/>
    </source>
</evidence>
<evidence type="ECO:0000256" key="4">
    <source>
        <dbReference type="ARBA" id="ARBA00023242"/>
    </source>
</evidence>
<evidence type="ECO:0000256" key="1">
    <source>
        <dbReference type="ARBA" id="ARBA00004123"/>
    </source>
</evidence>
<dbReference type="Pfam" id="PF00853">
    <property type="entry name" value="Runt"/>
    <property type="match status" value="1"/>
</dbReference>
<keyword evidence="8" id="KW-1185">Reference proteome</keyword>
<evidence type="ECO:0000256" key="5">
    <source>
        <dbReference type="SAM" id="MobiDB-lite"/>
    </source>
</evidence>
<reference evidence="7" key="1">
    <citation type="journal article" date="2021" name="Mol. Ecol. Resour.">
        <title>Apolygus lucorum genome provides insights into omnivorousness and mesophyll feeding.</title>
        <authorList>
            <person name="Liu Y."/>
            <person name="Liu H."/>
            <person name="Wang H."/>
            <person name="Huang T."/>
            <person name="Liu B."/>
            <person name="Yang B."/>
            <person name="Yin L."/>
            <person name="Li B."/>
            <person name="Zhang Y."/>
            <person name="Zhang S."/>
            <person name="Jiang F."/>
            <person name="Zhang X."/>
            <person name="Ren Y."/>
            <person name="Wang B."/>
            <person name="Wang S."/>
            <person name="Lu Y."/>
            <person name="Wu K."/>
            <person name="Fan W."/>
            <person name="Wang G."/>
        </authorList>
    </citation>
    <scope>NUCLEOTIDE SEQUENCE</scope>
    <source>
        <strain evidence="7">12Hb</strain>
    </source>
</reference>
<dbReference type="InterPro" id="IPR012346">
    <property type="entry name" value="p53/RUNT-type_TF_DNA-bd_sf"/>
</dbReference>
<dbReference type="GO" id="GO:0005634">
    <property type="term" value="C:nucleus"/>
    <property type="evidence" value="ECO:0007669"/>
    <property type="project" value="UniProtKB-SubCell"/>
</dbReference>
<keyword evidence="4" id="KW-0539">Nucleus</keyword>
<feature type="region of interest" description="Disordered" evidence="5">
    <location>
        <begin position="355"/>
        <end position="388"/>
    </location>
</feature>
<organism evidence="7 8">
    <name type="scientific">Apolygus lucorum</name>
    <name type="common">Small green plant bug</name>
    <name type="synonym">Lygocoris lucorum</name>
    <dbReference type="NCBI Taxonomy" id="248454"/>
    <lineage>
        <taxon>Eukaryota</taxon>
        <taxon>Metazoa</taxon>
        <taxon>Ecdysozoa</taxon>
        <taxon>Arthropoda</taxon>
        <taxon>Hexapoda</taxon>
        <taxon>Insecta</taxon>
        <taxon>Pterygota</taxon>
        <taxon>Neoptera</taxon>
        <taxon>Paraneoptera</taxon>
        <taxon>Hemiptera</taxon>
        <taxon>Heteroptera</taxon>
        <taxon>Panheteroptera</taxon>
        <taxon>Cimicomorpha</taxon>
        <taxon>Miridae</taxon>
        <taxon>Mirini</taxon>
        <taxon>Apolygus</taxon>
    </lineage>
</organism>
<dbReference type="InterPro" id="IPR000040">
    <property type="entry name" value="AML1_Runt"/>
</dbReference>
<dbReference type="InterPro" id="IPR013524">
    <property type="entry name" value="Runt_dom"/>
</dbReference>
<dbReference type="EMBL" id="WIXP02000007">
    <property type="protein sequence ID" value="KAF6207864.1"/>
    <property type="molecule type" value="Genomic_DNA"/>
</dbReference>
<accession>A0A8S9XH29</accession>
<dbReference type="InterPro" id="IPR008967">
    <property type="entry name" value="p53-like_TF_DNA-bd_sf"/>
</dbReference>
<evidence type="ECO:0000313" key="8">
    <source>
        <dbReference type="Proteomes" id="UP000466442"/>
    </source>
</evidence>
<dbReference type="GO" id="GO:0001709">
    <property type="term" value="P:cell fate determination"/>
    <property type="evidence" value="ECO:0007669"/>
    <property type="project" value="UniProtKB-ARBA"/>
</dbReference>
<comment type="caution">
    <text evidence="7">The sequence shown here is derived from an EMBL/GenBank/DDBJ whole genome shotgun (WGS) entry which is preliminary data.</text>
</comment>
<evidence type="ECO:0000259" key="6">
    <source>
        <dbReference type="PROSITE" id="PS51062"/>
    </source>
</evidence>
<dbReference type="PANTHER" id="PTHR11950:SF31">
    <property type="entry name" value="SEGMENTATION PROTEIN RUNT"/>
    <property type="match status" value="1"/>
</dbReference>
<dbReference type="GO" id="GO:0000981">
    <property type="term" value="F:DNA-binding transcription factor activity, RNA polymerase II-specific"/>
    <property type="evidence" value="ECO:0007669"/>
    <property type="project" value="TreeGrafter"/>
</dbReference>